<keyword evidence="2" id="KW-1185">Reference proteome</keyword>
<evidence type="ECO:0000313" key="2">
    <source>
        <dbReference type="Proteomes" id="UP000800039"/>
    </source>
</evidence>
<dbReference type="EMBL" id="ML976618">
    <property type="protein sequence ID" value="KAF1842064.1"/>
    <property type="molecule type" value="Genomic_DNA"/>
</dbReference>
<dbReference type="GeneID" id="63844277"/>
<sequence>MSCSHPFYQAIFEDLYRQPPKKGFLVKALETLEQQQPQPLLALTYFFNVLELDYNLVGETNSILKFRYEPLSWGLYITGPTPLNKHSLYLHTQTAPNLKSKRGVETVEFKMQGREDLAAVARSVIEYYDVLTDQRCAVLRPAPWKDGALLHALRDGKEKTLYHPRFEEAERAVMRSCLLDACVDLFMPFGLQPRIVDEKNKTKRVEFKSKHLRDGIEPIIWIDRLDHHFDLSHLDDAAEEEVVAPSEPPLQVQPKAFKTSVVVQGLRGTQEADALRALYAVLHAANLDSLLEQYPGDDYFDLQEGLVYDLASQADRIALVERVLRMRDEMRIEDDEAQSRHVWHGKMKDWGGKDWRAGLRLDERRKKCRDRESQLRYEITPEEMTARDEEREKKKVWEAGLPVADLEDIGGVILNSGMSEHRSIEEYVDSLFKEAGVDAEVGAFP</sequence>
<evidence type="ECO:0000313" key="1">
    <source>
        <dbReference type="EMBL" id="KAF1842064.1"/>
    </source>
</evidence>
<proteinExistence type="predicted"/>
<protein>
    <submittedName>
        <fullName evidence="1">Uncharacterized protein</fullName>
    </submittedName>
</protein>
<accession>A0A9P4GB75</accession>
<dbReference type="Proteomes" id="UP000800039">
    <property type="component" value="Unassembled WGS sequence"/>
</dbReference>
<gene>
    <name evidence="1" type="ORF">K460DRAFT_178217</name>
</gene>
<name>A0A9P4GB75_9PLEO</name>
<dbReference type="RefSeq" id="XP_040784627.1">
    <property type="nucleotide sequence ID" value="XM_040927025.1"/>
</dbReference>
<reference evidence="1" key="1">
    <citation type="submission" date="2020-01" db="EMBL/GenBank/DDBJ databases">
        <authorList>
            <consortium name="DOE Joint Genome Institute"/>
            <person name="Haridas S."/>
            <person name="Albert R."/>
            <person name="Binder M."/>
            <person name="Bloem J."/>
            <person name="Labutti K."/>
            <person name="Salamov A."/>
            <person name="Andreopoulos B."/>
            <person name="Baker S.E."/>
            <person name="Barry K."/>
            <person name="Bills G."/>
            <person name="Bluhm B.H."/>
            <person name="Cannon C."/>
            <person name="Castanera R."/>
            <person name="Culley D.E."/>
            <person name="Daum C."/>
            <person name="Ezra D."/>
            <person name="Gonzalez J.B."/>
            <person name="Henrissat B."/>
            <person name="Kuo A."/>
            <person name="Liang C."/>
            <person name="Lipzen A."/>
            <person name="Lutzoni F."/>
            <person name="Magnuson J."/>
            <person name="Mondo S."/>
            <person name="Nolan M."/>
            <person name="Ohm R."/>
            <person name="Pangilinan J."/>
            <person name="Park H.-J."/>
            <person name="Ramirez L."/>
            <person name="Alfaro M."/>
            <person name="Sun H."/>
            <person name="Tritt A."/>
            <person name="Yoshinaga Y."/>
            <person name="Zwiers L.-H."/>
            <person name="Turgeon B.G."/>
            <person name="Goodwin S.B."/>
            <person name="Spatafora J.W."/>
            <person name="Crous P.W."/>
            <person name="Grigoriev I.V."/>
        </authorList>
    </citation>
    <scope>NUCLEOTIDE SEQUENCE</scope>
    <source>
        <strain evidence="1">CBS 394.84</strain>
    </source>
</reference>
<dbReference type="AlphaFoldDB" id="A0A9P4GB75"/>
<comment type="caution">
    <text evidence="1">The sequence shown here is derived from an EMBL/GenBank/DDBJ whole genome shotgun (WGS) entry which is preliminary data.</text>
</comment>
<dbReference type="OrthoDB" id="3792554at2759"/>
<organism evidence="1 2">
    <name type="scientific">Cucurbitaria berberidis CBS 394.84</name>
    <dbReference type="NCBI Taxonomy" id="1168544"/>
    <lineage>
        <taxon>Eukaryota</taxon>
        <taxon>Fungi</taxon>
        <taxon>Dikarya</taxon>
        <taxon>Ascomycota</taxon>
        <taxon>Pezizomycotina</taxon>
        <taxon>Dothideomycetes</taxon>
        <taxon>Pleosporomycetidae</taxon>
        <taxon>Pleosporales</taxon>
        <taxon>Pleosporineae</taxon>
        <taxon>Cucurbitariaceae</taxon>
        <taxon>Cucurbitaria</taxon>
    </lineage>
</organism>